<dbReference type="PANTHER" id="PTHR34227:SF1">
    <property type="entry name" value="DIMETHYL SULFOXIDE REDUCTASE CHAPERONE-RELATED"/>
    <property type="match status" value="1"/>
</dbReference>
<feature type="non-terminal residue" evidence="2">
    <location>
        <position position="1"/>
    </location>
</feature>
<reference evidence="2" key="1">
    <citation type="submission" date="2018-06" db="EMBL/GenBank/DDBJ databases">
        <authorList>
            <person name="Zhirakovskaya E."/>
        </authorList>
    </citation>
    <scope>NUCLEOTIDE SEQUENCE</scope>
</reference>
<dbReference type="AlphaFoldDB" id="A0A3B0XZQ3"/>
<accession>A0A3B0XZQ3</accession>
<protein>
    <recommendedName>
        <fullName evidence="3">Oxidoreductase component of anaerobic dehydrogenases Chaperone protein TorD</fullName>
    </recommendedName>
</protein>
<sequence>GFFSDDVDALAETLAVEYARLFLLPGTMISPHESVQIKRGSGLLRGPETARVREYYEYVGFEMEETLPMEADHICIELEFLSHLTTEEANARESGEHKKALDALRYQDDFLRRHLGQWGFDFLGRVEAAAGRGFYYELARLTAAFLKEQREQLPQMIAQQTEQTGS</sequence>
<dbReference type="InterPro" id="IPR020945">
    <property type="entry name" value="DMSO/NO3_reduct_chaperone"/>
</dbReference>
<organism evidence="2">
    <name type="scientific">hydrothermal vent metagenome</name>
    <dbReference type="NCBI Taxonomy" id="652676"/>
    <lineage>
        <taxon>unclassified sequences</taxon>
        <taxon>metagenomes</taxon>
        <taxon>ecological metagenomes</taxon>
    </lineage>
</organism>
<dbReference type="EMBL" id="UOFI01000134">
    <property type="protein sequence ID" value="VAW68612.1"/>
    <property type="molecule type" value="Genomic_DNA"/>
</dbReference>
<dbReference type="PANTHER" id="PTHR34227">
    <property type="entry name" value="CHAPERONE PROTEIN YCDY"/>
    <property type="match status" value="1"/>
</dbReference>
<keyword evidence="1" id="KW-0143">Chaperone</keyword>
<evidence type="ECO:0000313" key="2">
    <source>
        <dbReference type="EMBL" id="VAW68612.1"/>
    </source>
</evidence>
<dbReference type="InterPro" id="IPR036411">
    <property type="entry name" value="TorD-like_sf"/>
</dbReference>
<dbReference type="Gene3D" id="1.10.3480.10">
    <property type="entry name" value="TorD-like"/>
    <property type="match status" value="1"/>
</dbReference>
<dbReference type="Pfam" id="PF02613">
    <property type="entry name" value="Nitrate_red_del"/>
    <property type="match status" value="1"/>
</dbReference>
<dbReference type="InterPro" id="IPR050289">
    <property type="entry name" value="TorD/DmsD_chaperones"/>
</dbReference>
<proteinExistence type="predicted"/>
<name>A0A3B0XZQ3_9ZZZZ</name>
<dbReference type="SUPFAM" id="SSF89155">
    <property type="entry name" value="TorD-like"/>
    <property type="match status" value="1"/>
</dbReference>
<evidence type="ECO:0000256" key="1">
    <source>
        <dbReference type="ARBA" id="ARBA00023186"/>
    </source>
</evidence>
<evidence type="ECO:0008006" key="3">
    <source>
        <dbReference type="Google" id="ProtNLM"/>
    </source>
</evidence>
<gene>
    <name evidence="2" type="ORF">MNBD_GAMMA09-2695</name>
</gene>